<reference evidence="9" key="1">
    <citation type="submission" date="2022-07" db="EMBL/GenBank/DDBJ databases">
        <title>Fungi with potential for degradation of polypropylene.</title>
        <authorList>
            <person name="Gostincar C."/>
        </authorList>
    </citation>
    <scope>NUCLEOTIDE SEQUENCE</scope>
    <source>
        <strain evidence="9">EXF-13308</strain>
    </source>
</reference>
<organism evidence="9 10">
    <name type="scientific">Pleurostoma richardsiae</name>
    <dbReference type="NCBI Taxonomy" id="41990"/>
    <lineage>
        <taxon>Eukaryota</taxon>
        <taxon>Fungi</taxon>
        <taxon>Dikarya</taxon>
        <taxon>Ascomycota</taxon>
        <taxon>Pezizomycotina</taxon>
        <taxon>Sordariomycetes</taxon>
        <taxon>Sordariomycetidae</taxon>
        <taxon>Calosphaeriales</taxon>
        <taxon>Pleurostomataceae</taxon>
        <taxon>Pleurostoma</taxon>
    </lineage>
</organism>
<dbReference type="Pfam" id="PF00172">
    <property type="entry name" value="Zn_clus"/>
    <property type="match status" value="1"/>
</dbReference>
<dbReference type="CDD" id="cd00067">
    <property type="entry name" value="GAL4"/>
    <property type="match status" value="1"/>
</dbReference>
<keyword evidence="3" id="KW-0805">Transcription regulation</keyword>
<dbReference type="GO" id="GO:0000976">
    <property type="term" value="F:transcription cis-regulatory region binding"/>
    <property type="evidence" value="ECO:0007669"/>
    <property type="project" value="TreeGrafter"/>
</dbReference>
<proteinExistence type="predicted"/>
<dbReference type="GO" id="GO:0005634">
    <property type="term" value="C:nucleus"/>
    <property type="evidence" value="ECO:0007669"/>
    <property type="project" value="UniProtKB-SubCell"/>
</dbReference>
<dbReference type="SUPFAM" id="SSF57701">
    <property type="entry name" value="Zn2/Cys6 DNA-binding domain"/>
    <property type="match status" value="1"/>
</dbReference>
<evidence type="ECO:0000256" key="1">
    <source>
        <dbReference type="ARBA" id="ARBA00004123"/>
    </source>
</evidence>
<evidence type="ECO:0000256" key="6">
    <source>
        <dbReference type="ARBA" id="ARBA00023242"/>
    </source>
</evidence>
<name>A0AA38R474_9PEZI</name>
<accession>A0AA38R474</accession>
<keyword evidence="6" id="KW-0539">Nucleus</keyword>
<feature type="region of interest" description="Disordered" evidence="7">
    <location>
        <begin position="405"/>
        <end position="432"/>
    </location>
</feature>
<dbReference type="GO" id="GO:0000981">
    <property type="term" value="F:DNA-binding transcription factor activity, RNA polymerase II-specific"/>
    <property type="evidence" value="ECO:0007669"/>
    <property type="project" value="InterPro"/>
</dbReference>
<keyword evidence="4" id="KW-0238">DNA-binding</keyword>
<evidence type="ECO:0000313" key="10">
    <source>
        <dbReference type="Proteomes" id="UP001174694"/>
    </source>
</evidence>
<dbReference type="PROSITE" id="PS00463">
    <property type="entry name" value="ZN2_CY6_FUNGAL_1"/>
    <property type="match status" value="1"/>
</dbReference>
<evidence type="ECO:0000256" key="4">
    <source>
        <dbReference type="ARBA" id="ARBA00023125"/>
    </source>
</evidence>
<dbReference type="InterPro" id="IPR001138">
    <property type="entry name" value="Zn2Cys6_DnaBD"/>
</dbReference>
<dbReference type="Pfam" id="PF11951">
    <property type="entry name" value="Fungal_trans_2"/>
    <property type="match status" value="1"/>
</dbReference>
<evidence type="ECO:0000256" key="7">
    <source>
        <dbReference type="SAM" id="MobiDB-lite"/>
    </source>
</evidence>
<keyword evidence="5" id="KW-0804">Transcription</keyword>
<dbReference type="GO" id="GO:0008270">
    <property type="term" value="F:zinc ion binding"/>
    <property type="evidence" value="ECO:0007669"/>
    <property type="project" value="InterPro"/>
</dbReference>
<protein>
    <recommendedName>
        <fullName evidence="8">Zn(2)-C6 fungal-type domain-containing protein</fullName>
    </recommendedName>
</protein>
<comment type="caution">
    <text evidence="9">The sequence shown here is derived from an EMBL/GenBank/DDBJ whole genome shotgun (WGS) entry which is preliminary data.</text>
</comment>
<dbReference type="AlphaFoldDB" id="A0AA38R474"/>
<keyword evidence="2" id="KW-0862">Zinc</keyword>
<dbReference type="Proteomes" id="UP001174694">
    <property type="component" value="Unassembled WGS sequence"/>
</dbReference>
<evidence type="ECO:0000259" key="8">
    <source>
        <dbReference type="PROSITE" id="PS50048"/>
    </source>
</evidence>
<sequence>MNLACSAVEAMTRNFYGRTKTPRTRTGCLTCRDRKVKCGEERPRCRRCRDGGRACEYGLKINWTGPGRAARCKVEDEQPPLMQRQLSTCIAALHQAMFLNTTYDDFRILAGGSTQETRDTVPLGRPASRQLRKATLPLLHHQPSISPKYPPSRVPHIDRFIFSYYANNMCTKCALLDGNSNPYRRVIIQISFHSQLVLQSCLAAAANQIRHHHSSYSEAALKHRGSCLRSLHRQIAFLSSGQISTMVATKTEILGAILMLCFFDYFNTRFRESLSRKTQSGWTVHLHGARKILELTTTLGSPQCDQAISSFLGHHLAAQSVLSYATIADSTEGEALLSGGRYWLLRTVRPAWEINSFAGCSNELLDILLDIIERIRHRDSPREGQGTTWEMRERLTRLVQLAPTTSPKCGTAEGGQMKSQKTEESPRAESSTMSLDIAEAFRQAAILLFQYLQCDTDSRQTSRIQECASAIMSSLPQVSKHPKVVQGHSVFLWPYFIGACHIVEDAKRATIMTTFQTLAETTDNLRSVAPPMLELIESVWKQLDLQDGDLGAQSGDEPGGRAFAWEKVLRGRGWSLNWS</sequence>
<dbReference type="InterPro" id="IPR036864">
    <property type="entry name" value="Zn2-C6_fun-type_DNA-bd_sf"/>
</dbReference>
<dbReference type="SMART" id="SM00066">
    <property type="entry name" value="GAL4"/>
    <property type="match status" value="1"/>
</dbReference>
<dbReference type="PANTHER" id="PTHR37534">
    <property type="entry name" value="TRANSCRIPTIONAL ACTIVATOR PROTEIN UGA3"/>
    <property type="match status" value="1"/>
</dbReference>
<evidence type="ECO:0000256" key="5">
    <source>
        <dbReference type="ARBA" id="ARBA00023163"/>
    </source>
</evidence>
<dbReference type="InterPro" id="IPR021858">
    <property type="entry name" value="Fun_TF"/>
</dbReference>
<evidence type="ECO:0000313" key="9">
    <source>
        <dbReference type="EMBL" id="KAJ9133701.1"/>
    </source>
</evidence>
<dbReference type="PANTHER" id="PTHR37534:SF49">
    <property type="entry name" value="LYSINE BIOSYNTHESIS REGULATORY PROTEIN LYS14"/>
    <property type="match status" value="1"/>
</dbReference>
<gene>
    <name evidence="9" type="ORF">NKR23_g10612</name>
</gene>
<dbReference type="PROSITE" id="PS50048">
    <property type="entry name" value="ZN2_CY6_FUNGAL_2"/>
    <property type="match status" value="1"/>
</dbReference>
<dbReference type="EMBL" id="JANBVO010000048">
    <property type="protein sequence ID" value="KAJ9133701.1"/>
    <property type="molecule type" value="Genomic_DNA"/>
</dbReference>
<dbReference type="GO" id="GO:0045944">
    <property type="term" value="P:positive regulation of transcription by RNA polymerase II"/>
    <property type="evidence" value="ECO:0007669"/>
    <property type="project" value="TreeGrafter"/>
</dbReference>
<keyword evidence="10" id="KW-1185">Reference proteome</keyword>
<dbReference type="Gene3D" id="4.10.240.10">
    <property type="entry name" value="Zn(2)-C6 fungal-type DNA-binding domain"/>
    <property type="match status" value="1"/>
</dbReference>
<comment type="subcellular location">
    <subcellularLocation>
        <location evidence="1">Nucleus</location>
    </subcellularLocation>
</comment>
<evidence type="ECO:0000256" key="2">
    <source>
        <dbReference type="ARBA" id="ARBA00022833"/>
    </source>
</evidence>
<feature type="domain" description="Zn(2)-C6 fungal-type" evidence="8">
    <location>
        <begin position="27"/>
        <end position="57"/>
    </location>
</feature>
<evidence type="ECO:0000256" key="3">
    <source>
        <dbReference type="ARBA" id="ARBA00023015"/>
    </source>
</evidence>